<feature type="transmembrane region" description="Helical" evidence="5">
    <location>
        <begin position="108"/>
        <end position="129"/>
    </location>
</feature>
<protein>
    <submittedName>
        <fullName evidence="7">Hexuronate transporter</fullName>
    </submittedName>
</protein>
<dbReference type="EMBL" id="MLJW01000386">
    <property type="protein sequence ID" value="OIQ88131.1"/>
    <property type="molecule type" value="Genomic_DNA"/>
</dbReference>
<feature type="transmembrane region" description="Helical" evidence="5">
    <location>
        <begin position="312"/>
        <end position="337"/>
    </location>
</feature>
<comment type="caution">
    <text evidence="7">The sequence shown here is derived from an EMBL/GenBank/DDBJ whole genome shotgun (WGS) entry which is preliminary data.</text>
</comment>
<keyword evidence="2 5" id="KW-0812">Transmembrane</keyword>
<feature type="transmembrane region" description="Helical" evidence="5">
    <location>
        <begin position="52"/>
        <end position="71"/>
    </location>
</feature>
<dbReference type="PROSITE" id="PS50850">
    <property type="entry name" value="MFS"/>
    <property type="match status" value="1"/>
</dbReference>
<accession>A0A1J5RER7</accession>
<dbReference type="Gene3D" id="1.20.1250.20">
    <property type="entry name" value="MFS general substrate transporter like domains"/>
    <property type="match status" value="2"/>
</dbReference>
<organism evidence="7">
    <name type="scientific">mine drainage metagenome</name>
    <dbReference type="NCBI Taxonomy" id="410659"/>
    <lineage>
        <taxon>unclassified sequences</taxon>
        <taxon>metagenomes</taxon>
        <taxon>ecological metagenomes</taxon>
    </lineage>
</organism>
<evidence type="ECO:0000256" key="2">
    <source>
        <dbReference type="ARBA" id="ARBA00022692"/>
    </source>
</evidence>
<feature type="transmembrane region" description="Helical" evidence="5">
    <location>
        <begin position="349"/>
        <end position="372"/>
    </location>
</feature>
<feature type="transmembrane region" description="Helical" evidence="5">
    <location>
        <begin position="286"/>
        <end position="306"/>
    </location>
</feature>
<feature type="transmembrane region" description="Helical" evidence="5">
    <location>
        <begin position="167"/>
        <end position="186"/>
    </location>
</feature>
<evidence type="ECO:0000256" key="4">
    <source>
        <dbReference type="ARBA" id="ARBA00023136"/>
    </source>
</evidence>
<feature type="transmembrane region" description="Helical" evidence="5">
    <location>
        <begin position="78"/>
        <end position="96"/>
    </location>
</feature>
<feature type="transmembrane region" description="Helical" evidence="5">
    <location>
        <begin position="216"/>
        <end position="237"/>
    </location>
</feature>
<evidence type="ECO:0000256" key="3">
    <source>
        <dbReference type="ARBA" id="ARBA00022989"/>
    </source>
</evidence>
<dbReference type="InterPro" id="IPR036259">
    <property type="entry name" value="MFS_trans_sf"/>
</dbReference>
<feature type="transmembrane region" description="Helical" evidence="5">
    <location>
        <begin position="141"/>
        <end position="161"/>
    </location>
</feature>
<sequence length="423" mass="44735">MHSRFLAARPWVVVALLFIFMAINFADKAVIGLVGPEMMRDLHLSAQQFGLVGSSFFLLFTVSGISVGLLANRVRMKWLLAALSLAWALVQFPLAMAVSFPTLIACRVVLGAGEGPAYPLALHAGYGWFENRRRNIPHALIQVGGNFGVIVAGPLLTYIAMRDDWHAPFLLLGVLGLVWTSVWMLLGEDGPLDRHPKPVARVAGGGYADLFRNPTLIGVFAMTTAAYAVIALSFTWYPSYLRSSLGYSAAEAGWLFSLLIAVQVPVTIGVSWVSQALLQRGVSSRIARGGIAWVSMLAAAAMFVLLPGRQSGWPALALLGGASILSQFIFIFGPLIIGEIVPLALRAGWLSINNSVATLSGLVAPALMGHFIQHAATPSAGFDAGFEALAVALFVAGAIGLLLVNPASAGAHAADALQAGVKR</sequence>
<evidence type="ECO:0000313" key="7">
    <source>
        <dbReference type="EMBL" id="OIQ88131.1"/>
    </source>
</evidence>
<keyword evidence="3 5" id="KW-1133">Transmembrane helix</keyword>
<evidence type="ECO:0000256" key="5">
    <source>
        <dbReference type="SAM" id="Phobius"/>
    </source>
</evidence>
<keyword evidence="4 5" id="KW-0472">Membrane</keyword>
<dbReference type="InterPro" id="IPR020846">
    <property type="entry name" value="MFS_dom"/>
</dbReference>
<feature type="transmembrane region" description="Helical" evidence="5">
    <location>
        <begin position="252"/>
        <end position="274"/>
    </location>
</feature>
<dbReference type="Pfam" id="PF07690">
    <property type="entry name" value="MFS_1"/>
    <property type="match status" value="1"/>
</dbReference>
<feature type="transmembrane region" description="Helical" evidence="5">
    <location>
        <begin position="384"/>
        <end position="404"/>
    </location>
</feature>
<comment type="subcellular location">
    <subcellularLocation>
        <location evidence="1">Membrane</location>
        <topology evidence="1">Multi-pass membrane protein</topology>
    </subcellularLocation>
</comment>
<dbReference type="InterPro" id="IPR011701">
    <property type="entry name" value="MFS"/>
</dbReference>
<feature type="domain" description="Major facilitator superfamily (MFS) profile" evidence="6">
    <location>
        <begin position="13"/>
        <end position="408"/>
    </location>
</feature>
<name>A0A1J5RER7_9ZZZZ</name>
<dbReference type="AlphaFoldDB" id="A0A1J5RER7"/>
<dbReference type="GO" id="GO:0016020">
    <property type="term" value="C:membrane"/>
    <property type="evidence" value="ECO:0007669"/>
    <property type="project" value="UniProtKB-SubCell"/>
</dbReference>
<dbReference type="PANTHER" id="PTHR11662:SF450">
    <property type="entry name" value="BLR1003 PROTEIN"/>
    <property type="match status" value="1"/>
</dbReference>
<proteinExistence type="predicted"/>
<dbReference type="InterPro" id="IPR050382">
    <property type="entry name" value="MFS_Na/Anion_cotransporter"/>
</dbReference>
<reference evidence="7" key="1">
    <citation type="submission" date="2016-10" db="EMBL/GenBank/DDBJ databases">
        <title>Sequence of Gallionella enrichment culture.</title>
        <authorList>
            <person name="Poehlein A."/>
            <person name="Muehling M."/>
            <person name="Daniel R."/>
        </authorList>
    </citation>
    <scope>NUCLEOTIDE SEQUENCE</scope>
</reference>
<dbReference type="SUPFAM" id="SSF103473">
    <property type="entry name" value="MFS general substrate transporter"/>
    <property type="match status" value="1"/>
</dbReference>
<gene>
    <name evidence="7" type="primary">exuT_4</name>
    <name evidence="7" type="ORF">GALL_299800</name>
</gene>
<evidence type="ECO:0000256" key="1">
    <source>
        <dbReference type="ARBA" id="ARBA00004141"/>
    </source>
</evidence>
<dbReference type="GO" id="GO:0022857">
    <property type="term" value="F:transmembrane transporter activity"/>
    <property type="evidence" value="ECO:0007669"/>
    <property type="project" value="InterPro"/>
</dbReference>
<evidence type="ECO:0000259" key="6">
    <source>
        <dbReference type="PROSITE" id="PS50850"/>
    </source>
</evidence>
<dbReference type="PANTHER" id="PTHR11662">
    <property type="entry name" value="SOLUTE CARRIER FAMILY 17"/>
    <property type="match status" value="1"/>
</dbReference>